<organism evidence="7 8">
    <name type="scientific">Corynebacterium pygosceleis</name>
    <dbReference type="NCBI Taxonomy" id="2800406"/>
    <lineage>
        <taxon>Bacteria</taxon>
        <taxon>Bacillati</taxon>
        <taxon>Actinomycetota</taxon>
        <taxon>Actinomycetes</taxon>
        <taxon>Mycobacteriales</taxon>
        <taxon>Corynebacteriaceae</taxon>
        <taxon>Corynebacterium</taxon>
    </lineage>
</organism>
<accession>A0A9Q4CAG7</accession>
<dbReference type="SMART" id="SM00382">
    <property type="entry name" value="AAA"/>
    <property type="match status" value="1"/>
</dbReference>
<dbReference type="InterPro" id="IPR003439">
    <property type="entry name" value="ABC_transporter-like_ATP-bd"/>
</dbReference>
<evidence type="ECO:0000256" key="2">
    <source>
        <dbReference type="ARBA" id="ARBA00022448"/>
    </source>
</evidence>
<dbReference type="InterPro" id="IPR050683">
    <property type="entry name" value="Bact_Polysacc_Export_ATP-bd"/>
</dbReference>
<keyword evidence="9" id="KW-1185">Reference proteome</keyword>
<dbReference type="SUPFAM" id="SSF52540">
    <property type="entry name" value="P-loop containing nucleoside triphosphate hydrolases"/>
    <property type="match status" value="1"/>
</dbReference>
<dbReference type="InterPro" id="IPR003593">
    <property type="entry name" value="AAA+_ATPase"/>
</dbReference>
<gene>
    <name evidence="6" type="ORF">OS125_11170</name>
    <name evidence="7" type="ORF">OS129_10980</name>
</gene>
<keyword evidence="3" id="KW-0547">Nucleotide-binding</keyword>
<keyword evidence="2" id="KW-0813">Transport</keyword>
<keyword evidence="4 7" id="KW-0067">ATP-binding</keyword>
<evidence type="ECO:0000256" key="4">
    <source>
        <dbReference type="ARBA" id="ARBA00022840"/>
    </source>
</evidence>
<dbReference type="PANTHER" id="PTHR46743:SF2">
    <property type="entry name" value="TEICHOIC ACIDS EXPORT ATP-BINDING PROTEIN TAGH"/>
    <property type="match status" value="1"/>
</dbReference>
<dbReference type="RefSeq" id="WP_200253257.1">
    <property type="nucleotide sequence ID" value="NZ_JAENIQ020000007.1"/>
</dbReference>
<dbReference type="InterPro" id="IPR017871">
    <property type="entry name" value="ABC_transporter-like_CS"/>
</dbReference>
<evidence type="ECO:0000313" key="8">
    <source>
        <dbReference type="Proteomes" id="UP001071478"/>
    </source>
</evidence>
<dbReference type="Gene3D" id="3.40.50.300">
    <property type="entry name" value="P-loop containing nucleotide triphosphate hydrolases"/>
    <property type="match status" value="1"/>
</dbReference>
<evidence type="ECO:0000313" key="9">
    <source>
        <dbReference type="Proteomes" id="UP001081709"/>
    </source>
</evidence>
<feature type="domain" description="ABC transporter" evidence="5">
    <location>
        <begin position="16"/>
        <end position="257"/>
    </location>
</feature>
<dbReference type="GO" id="GO:0005524">
    <property type="term" value="F:ATP binding"/>
    <property type="evidence" value="ECO:0007669"/>
    <property type="project" value="UniProtKB-KW"/>
</dbReference>
<dbReference type="GO" id="GO:0016020">
    <property type="term" value="C:membrane"/>
    <property type="evidence" value="ECO:0007669"/>
    <property type="project" value="InterPro"/>
</dbReference>
<proteinExistence type="inferred from homology"/>
<dbReference type="PROSITE" id="PS50893">
    <property type="entry name" value="ABC_TRANSPORTER_2"/>
    <property type="match status" value="1"/>
</dbReference>
<dbReference type="PROSITE" id="PS00211">
    <property type="entry name" value="ABC_TRANSPORTER_1"/>
    <property type="match status" value="1"/>
</dbReference>
<dbReference type="InterPro" id="IPR027417">
    <property type="entry name" value="P-loop_NTPase"/>
</dbReference>
<dbReference type="EMBL" id="JAPMKU010000007">
    <property type="protein sequence ID" value="MCX7469389.1"/>
    <property type="molecule type" value="Genomic_DNA"/>
</dbReference>
<name>A0A9Q4CAG7_9CORY</name>
<dbReference type="Proteomes" id="UP001071478">
    <property type="component" value="Unassembled WGS sequence"/>
</dbReference>
<dbReference type="Pfam" id="PF00005">
    <property type="entry name" value="ABC_tran"/>
    <property type="match status" value="1"/>
</dbReference>
<dbReference type="Proteomes" id="UP001081709">
    <property type="component" value="Unassembled WGS sequence"/>
</dbReference>
<reference evidence="7" key="1">
    <citation type="submission" date="2022-11" db="EMBL/GenBank/DDBJ databases">
        <title>Corynebacterium sp. isolated from Penguins.</title>
        <authorList>
            <person name="Sedlar K."/>
            <person name="Svec P."/>
        </authorList>
    </citation>
    <scope>NUCLEOTIDE SEQUENCE</scope>
    <source>
        <strain evidence="6">P7003</strain>
        <strain evidence="7">P7374</strain>
    </source>
</reference>
<dbReference type="AlphaFoldDB" id="A0A9Q4CAG7"/>
<evidence type="ECO:0000313" key="7">
    <source>
        <dbReference type="EMBL" id="MCX7469389.1"/>
    </source>
</evidence>
<evidence type="ECO:0000313" key="6">
    <source>
        <dbReference type="EMBL" id="MCX7445792.1"/>
    </source>
</evidence>
<dbReference type="GO" id="GO:0140359">
    <property type="term" value="F:ABC-type transporter activity"/>
    <property type="evidence" value="ECO:0007669"/>
    <property type="project" value="InterPro"/>
</dbReference>
<evidence type="ECO:0000259" key="5">
    <source>
        <dbReference type="PROSITE" id="PS50893"/>
    </source>
</evidence>
<dbReference type="EMBL" id="JAPMKV010000009">
    <property type="protein sequence ID" value="MCX7445792.1"/>
    <property type="molecule type" value="Genomic_DNA"/>
</dbReference>
<dbReference type="InterPro" id="IPR015860">
    <property type="entry name" value="ABC_transpr_TagH-like"/>
</dbReference>
<protein>
    <submittedName>
        <fullName evidence="7">ABC transporter ATP-binding protein</fullName>
    </submittedName>
</protein>
<evidence type="ECO:0000256" key="1">
    <source>
        <dbReference type="ARBA" id="ARBA00005417"/>
    </source>
</evidence>
<sequence length="276" mass="28947">MASEASTGATESAVTVKVDNVSVSYKVLSKENRDRKVGISRILGIEPRVRVNALQNVSFASYSGEAIGLVGVNGSGKSTLLRVIAGLEAPSAGSVAAVAQPVLLGVSAALVPTLSGRENVRLGCLAIGLSPSEVRDVMPSVVELASLGGAIDYPMNSYSSGMAARLRFAIATAASPEILLIDEALATGDASFKIKSKKKMDSLREKAGTFFLVSHSIGTVRSMCSRIIWLDRGVIVADGPTKQISPLYQKWTKIHSAGDSDKSSEFLAEVAAEYSR</sequence>
<evidence type="ECO:0000256" key="3">
    <source>
        <dbReference type="ARBA" id="ARBA00022741"/>
    </source>
</evidence>
<comment type="similarity">
    <text evidence="1">Belongs to the ABC transporter superfamily.</text>
</comment>
<dbReference type="GO" id="GO:0016887">
    <property type="term" value="F:ATP hydrolysis activity"/>
    <property type="evidence" value="ECO:0007669"/>
    <property type="project" value="InterPro"/>
</dbReference>
<dbReference type="CDD" id="cd03220">
    <property type="entry name" value="ABC_KpsT_Wzt"/>
    <property type="match status" value="1"/>
</dbReference>
<comment type="caution">
    <text evidence="7">The sequence shown here is derived from an EMBL/GenBank/DDBJ whole genome shotgun (WGS) entry which is preliminary data.</text>
</comment>
<dbReference type="PANTHER" id="PTHR46743">
    <property type="entry name" value="TEICHOIC ACIDS EXPORT ATP-BINDING PROTEIN TAGH"/>
    <property type="match status" value="1"/>
</dbReference>